<evidence type="ECO:0000259" key="4">
    <source>
        <dbReference type="Pfam" id="PF00535"/>
    </source>
</evidence>
<dbReference type="InterPro" id="IPR029044">
    <property type="entry name" value="Nucleotide-diphossugar_trans"/>
</dbReference>
<evidence type="ECO:0000313" key="5">
    <source>
        <dbReference type="EMBL" id="MBE6511064.1"/>
    </source>
</evidence>
<protein>
    <submittedName>
        <fullName evidence="5">Glycosyltransferase</fullName>
    </submittedName>
</protein>
<sequence length="267" mass="30378">MIRLALKSIMLGNSVNMSDDLKNGISMVLLSYEEEENLRVLLPQIKEKLEECGEYYEIIVVDSAEALDNTREVCEENGARYVNQEGEGFGNAFRTGIRFAQHQKFFIMDTDGSHDPKYIPDIYHIFMREHADVAIGSRYIEGGMTNDVITSKIISRSLNKIYGVIIGIHAKDMSTDFRLYHTSGLKEVEPELTGLHFDVVEEVLLRLKIKKSSMGKKIKVVETPIVFDERIFGKSKRNSFDLSIAYLTSFVRFTCLRLKAAFAGDRV</sequence>
<dbReference type="GO" id="GO:0004582">
    <property type="term" value="F:dolichyl-phosphate beta-D-mannosyltransferase activity"/>
    <property type="evidence" value="ECO:0007669"/>
    <property type="project" value="InterPro"/>
</dbReference>
<accession>A0A8T3VHT7</accession>
<dbReference type="PANTHER" id="PTHR43398">
    <property type="entry name" value="DOLICHOL-PHOSPHATE MANNOSYLTRANSFERASE SUBUNIT 1"/>
    <property type="match status" value="1"/>
</dbReference>
<evidence type="ECO:0000256" key="2">
    <source>
        <dbReference type="ARBA" id="ARBA00022676"/>
    </source>
</evidence>
<organism evidence="5 6">
    <name type="scientific">Methanobrevibacter millerae</name>
    <dbReference type="NCBI Taxonomy" id="230361"/>
    <lineage>
        <taxon>Archaea</taxon>
        <taxon>Methanobacteriati</taxon>
        <taxon>Methanobacteriota</taxon>
        <taxon>Methanomada group</taxon>
        <taxon>Methanobacteria</taxon>
        <taxon>Methanobacteriales</taxon>
        <taxon>Methanobacteriaceae</taxon>
        <taxon>Methanobrevibacter</taxon>
    </lineage>
</organism>
<feature type="domain" description="Glycosyltransferase 2-like" evidence="4">
    <location>
        <begin position="27"/>
        <end position="187"/>
    </location>
</feature>
<comment type="caution">
    <text evidence="5">The sequence shown here is derived from an EMBL/GenBank/DDBJ whole genome shotgun (WGS) entry which is preliminary data.</text>
</comment>
<evidence type="ECO:0000256" key="3">
    <source>
        <dbReference type="ARBA" id="ARBA00022679"/>
    </source>
</evidence>
<dbReference type="GO" id="GO:0009247">
    <property type="term" value="P:glycolipid biosynthetic process"/>
    <property type="evidence" value="ECO:0007669"/>
    <property type="project" value="TreeGrafter"/>
</dbReference>
<dbReference type="Gene3D" id="3.90.550.10">
    <property type="entry name" value="Spore Coat Polysaccharide Biosynthesis Protein SpsA, Chain A"/>
    <property type="match status" value="1"/>
</dbReference>
<gene>
    <name evidence="5" type="ORF">E7Z74_07365</name>
</gene>
<name>A0A8T3VHT7_9EURY</name>
<dbReference type="SUPFAM" id="SSF53448">
    <property type="entry name" value="Nucleotide-diphospho-sugar transferases"/>
    <property type="match status" value="1"/>
</dbReference>
<evidence type="ECO:0000256" key="1">
    <source>
        <dbReference type="ARBA" id="ARBA00006739"/>
    </source>
</evidence>
<proteinExistence type="inferred from homology"/>
<keyword evidence="3" id="KW-0808">Transferase</keyword>
<dbReference type="InterPro" id="IPR001173">
    <property type="entry name" value="Glyco_trans_2-like"/>
</dbReference>
<dbReference type="Proteomes" id="UP000713479">
    <property type="component" value="Unassembled WGS sequence"/>
</dbReference>
<dbReference type="AlphaFoldDB" id="A0A8T3VHT7"/>
<evidence type="ECO:0000313" key="6">
    <source>
        <dbReference type="Proteomes" id="UP000713479"/>
    </source>
</evidence>
<dbReference type="GO" id="GO:0016020">
    <property type="term" value="C:membrane"/>
    <property type="evidence" value="ECO:0007669"/>
    <property type="project" value="GOC"/>
</dbReference>
<dbReference type="InterPro" id="IPR039528">
    <property type="entry name" value="DPM1-like"/>
</dbReference>
<reference evidence="5" key="1">
    <citation type="submission" date="2019-04" db="EMBL/GenBank/DDBJ databases">
        <title>Evolution of Biomass-Degrading Anaerobic Consortia Revealed by Metagenomics.</title>
        <authorList>
            <person name="Peng X."/>
        </authorList>
    </citation>
    <scope>NUCLEOTIDE SEQUENCE</scope>
    <source>
        <strain evidence="5">SIG13</strain>
    </source>
</reference>
<keyword evidence="2" id="KW-0328">Glycosyltransferase</keyword>
<comment type="similarity">
    <text evidence="1">Belongs to the glycosyltransferase 2 family.</text>
</comment>
<dbReference type="PANTHER" id="PTHR43398:SF1">
    <property type="entry name" value="DOLICHOL-PHOSPHATE MANNOSYLTRANSFERASE SUBUNIT 1"/>
    <property type="match status" value="1"/>
</dbReference>
<dbReference type="EMBL" id="SUTF01000008">
    <property type="protein sequence ID" value="MBE6511064.1"/>
    <property type="molecule type" value="Genomic_DNA"/>
</dbReference>
<dbReference type="Pfam" id="PF00535">
    <property type="entry name" value="Glycos_transf_2"/>
    <property type="match status" value="1"/>
</dbReference>